<evidence type="ECO:0000256" key="2">
    <source>
        <dbReference type="ARBA" id="ARBA00022746"/>
    </source>
</evidence>
<dbReference type="EMBL" id="RHPJ01000005">
    <property type="protein sequence ID" value="TGO03864.1"/>
    <property type="molecule type" value="Genomic_DNA"/>
</dbReference>
<dbReference type="InterPro" id="IPR036188">
    <property type="entry name" value="FAD/NAD-bd_sf"/>
</dbReference>
<reference evidence="6 7" key="1">
    <citation type="submission" date="2018-11" db="EMBL/GenBank/DDBJ databases">
        <title>Complete genome sequencing of the Actinobacteria Serinibacter sp. K3-2.</title>
        <authorList>
            <person name="Rakitin A.L."/>
            <person name="Beletsky A.V."/>
            <person name="Mardanov A.V."/>
            <person name="Ravin N.V."/>
            <person name="Gromova A.S."/>
            <person name="Filippova S.N."/>
            <person name="Gal'Chenko V.F."/>
        </authorList>
    </citation>
    <scope>NUCLEOTIDE SEQUENCE [LARGE SCALE GENOMIC DNA]</scope>
    <source>
        <strain evidence="6 7">K3-2</strain>
    </source>
</reference>
<dbReference type="Proteomes" id="UP000297318">
    <property type="component" value="Unassembled WGS sequence"/>
</dbReference>
<accession>A0A4Z1DWJ7</accession>
<dbReference type="GO" id="GO:0016491">
    <property type="term" value="F:oxidoreductase activity"/>
    <property type="evidence" value="ECO:0007669"/>
    <property type="project" value="UniProtKB-KW"/>
</dbReference>
<keyword evidence="7" id="KW-1185">Reference proteome</keyword>
<comment type="pathway">
    <text evidence="1 4">Carotenoid biosynthesis.</text>
</comment>
<dbReference type="RefSeq" id="WP_135850887.1">
    <property type="nucleotide sequence ID" value="NZ_RHPJ01000005.1"/>
</dbReference>
<feature type="domain" description="Amine oxidase" evidence="5">
    <location>
        <begin position="11"/>
        <end position="524"/>
    </location>
</feature>
<dbReference type="Pfam" id="PF01593">
    <property type="entry name" value="Amino_oxidase"/>
    <property type="match status" value="1"/>
</dbReference>
<evidence type="ECO:0000313" key="6">
    <source>
        <dbReference type="EMBL" id="TGO03864.1"/>
    </source>
</evidence>
<sequence>MARVVVIGAGIAGLATAALLARDGHEVEILERGSRVGGRAGWIDDAGFRFDTGPSWYLMAEVFEHYAEMLGTSIEEMVDLQVLEGYTILAGDSGAAPAAAGGGAPTVDRLDVPRGEDAVSAMAESLEPGAGEEMRRYLASARSALTISLAEFLYNPFTAVPDISSARLRGATRDLVRWLSTSLARWSNARFEHPLLRQVLQYNAIFLGVDPRRAPAIYHLMSHIDLVEGVRYPKGGFTAFVHALHERALAEGVRITLDAEVTEILAARRRGPALPVGSRGEVRGVVWTDGEGVEHRTRADVVVSAADMHHTETQLLAPDLQTWPERAWDRTVPGPSSVLVMLGVEGELPTLPHHTLLLTRDWEVGLDAVFLGSPTPETTSLYVCRPSASDDGVAPAGSENLFLLVPVSGEIGLGHGTGYPGDARERDVDPAVERLADLAIEQVARWADVPDLAERITVRHTLGPADFGTDYHSWRDGMLGPSHVLRQSAMFRRGPASRKVDGLYYAGATTVPGVGVPMCLISAELVLKSMRGDSSPGPIPMDEAPGAAR</sequence>
<organism evidence="6 7">
    <name type="scientific">Serinibacter arcticus</name>
    <dbReference type="NCBI Taxonomy" id="1655435"/>
    <lineage>
        <taxon>Bacteria</taxon>
        <taxon>Bacillati</taxon>
        <taxon>Actinomycetota</taxon>
        <taxon>Actinomycetes</taxon>
        <taxon>Micrococcales</taxon>
        <taxon>Beutenbergiaceae</taxon>
        <taxon>Serinibacter</taxon>
    </lineage>
</organism>
<evidence type="ECO:0000259" key="5">
    <source>
        <dbReference type="Pfam" id="PF01593"/>
    </source>
</evidence>
<dbReference type="InterPro" id="IPR014105">
    <property type="entry name" value="Carotenoid/retinoid_OxRdtase"/>
</dbReference>
<dbReference type="AlphaFoldDB" id="A0A4Z1DWJ7"/>
<evidence type="ECO:0000256" key="4">
    <source>
        <dbReference type="RuleBase" id="RU362075"/>
    </source>
</evidence>
<dbReference type="SUPFAM" id="SSF51905">
    <property type="entry name" value="FAD/NAD(P)-binding domain"/>
    <property type="match status" value="1"/>
</dbReference>
<evidence type="ECO:0000256" key="3">
    <source>
        <dbReference type="ARBA" id="ARBA00023002"/>
    </source>
</evidence>
<proteinExistence type="inferred from homology"/>
<dbReference type="Gene3D" id="3.50.50.60">
    <property type="entry name" value="FAD/NAD(P)-binding domain"/>
    <property type="match status" value="2"/>
</dbReference>
<dbReference type="PANTHER" id="PTHR43734">
    <property type="entry name" value="PHYTOENE DESATURASE"/>
    <property type="match status" value="1"/>
</dbReference>
<evidence type="ECO:0000313" key="7">
    <source>
        <dbReference type="Proteomes" id="UP000297318"/>
    </source>
</evidence>
<comment type="caution">
    <text evidence="6">The sequence shown here is derived from an EMBL/GenBank/DDBJ whole genome shotgun (WGS) entry which is preliminary data.</text>
</comment>
<dbReference type="PRINTS" id="PR00419">
    <property type="entry name" value="ADXRDTASE"/>
</dbReference>
<dbReference type="PANTHER" id="PTHR43734:SF1">
    <property type="entry name" value="PHYTOENE DESATURASE"/>
    <property type="match status" value="1"/>
</dbReference>
<dbReference type="GO" id="GO:0016117">
    <property type="term" value="P:carotenoid biosynthetic process"/>
    <property type="evidence" value="ECO:0007669"/>
    <property type="project" value="UniProtKB-KW"/>
</dbReference>
<dbReference type="OrthoDB" id="9774675at2"/>
<dbReference type="NCBIfam" id="TIGR02734">
    <property type="entry name" value="crtI_fam"/>
    <property type="match status" value="1"/>
</dbReference>
<gene>
    <name evidence="6" type="ORF">SERN_2876</name>
</gene>
<evidence type="ECO:0000256" key="1">
    <source>
        <dbReference type="ARBA" id="ARBA00004829"/>
    </source>
</evidence>
<comment type="similarity">
    <text evidence="4">Belongs to the carotenoid/retinoid oxidoreductase family.</text>
</comment>
<protein>
    <submittedName>
        <fullName evidence="6">Phytoene dehydrogenase</fullName>
    </submittedName>
</protein>
<keyword evidence="2 4" id="KW-0125">Carotenoid biosynthesis</keyword>
<name>A0A4Z1DWJ7_9MICO</name>
<dbReference type="InterPro" id="IPR002937">
    <property type="entry name" value="Amino_oxidase"/>
</dbReference>
<keyword evidence="3 4" id="KW-0560">Oxidoreductase</keyword>